<evidence type="ECO:0000313" key="1">
    <source>
        <dbReference type="EMBL" id="QOL19395.1"/>
    </source>
</evidence>
<dbReference type="Pfam" id="PF04364">
    <property type="entry name" value="DNA_pol3_chi"/>
    <property type="match status" value="1"/>
</dbReference>
<evidence type="ECO:0000313" key="2">
    <source>
        <dbReference type="Proteomes" id="UP000594001"/>
    </source>
</evidence>
<dbReference type="Gene3D" id="3.40.50.10110">
    <property type="entry name" value="DNA polymerase III subunit chi"/>
    <property type="match status" value="1"/>
</dbReference>
<proteinExistence type="predicted"/>
<name>A0A7L9RSJ3_9PROT</name>
<reference evidence="1 2" key="1">
    <citation type="submission" date="2020-06" db="EMBL/GenBank/DDBJ databases">
        <title>The endosymbiont of the kinetoplastid Bodo saltans is a Paracaedibacter-like alpha-proteobacterium possessing a putative toxin-antitoxin system.</title>
        <authorList>
            <person name="Midha S."/>
            <person name="Rigden D.J."/>
            <person name="Siozios S."/>
            <person name="Hurst G.D.D."/>
            <person name="Jackson A.P."/>
        </authorList>
    </citation>
    <scope>NUCLEOTIDE SEQUENCE [LARGE SCALE GENOMIC DNA]</scope>
    <source>
        <strain evidence="1">Lake Konstanz</strain>
    </source>
</reference>
<dbReference type="GO" id="GO:0003887">
    <property type="term" value="F:DNA-directed DNA polymerase activity"/>
    <property type="evidence" value="ECO:0007669"/>
    <property type="project" value="InterPro"/>
</dbReference>
<dbReference type="GO" id="GO:0003677">
    <property type="term" value="F:DNA binding"/>
    <property type="evidence" value="ECO:0007669"/>
    <property type="project" value="InterPro"/>
</dbReference>
<dbReference type="PANTHER" id="PTHR38767">
    <property type="entry name" value="DNA POLYMERASE III SUBUNIT CHI"/>
    <property type="match status" value="1"/>
</dbReference>
<dbReference type="GO" id="GO:0032298">
    <property type="term" value="P:positive regulation of DNA-templated DNA replication initiation"/>
    <property type="evidence" value="ECO:0007669"/>
    <property type="project" value="TreeGrafter"/>
</dbReference>
<protein>
    <submittedName>
        <fullName evidence="1">DNA polymerase III subunit chi</fullName>
    </submittedName>
</protein>
<accession>A0A7L9RSJ3</accession>
<sequence>MQIVGYHHSISPLEKVLPKLLEKVLAAGQRAVVMAPSEDQLKIIDTFLWTYSKSELLPHGTADDGNPSYQPIWLTCTDENPNGAQVLVLIDAVRPTNLSQFEKVLILDSAWSNESTQWAQSIGDLTVWEEQVQGGWQRAVASIR</sequence>
<dbReference type="PANTHER" id="PTHR38767:SF1">
    <property type="entry name" value="DNA POLYMERASE III SUBUNIT CHI"/>
    <property type="match status" value="1"/>
</dbReference>
<keyword evidence="2" id="KW-1185">Reference proteome</keyword>
<dbReference type="InterPro" id="IPR036768">
    <property type="entry name" value="PolIII_chi_sf"/>
</dbReference>
<dbReference type="Proteomes" id="UP000594001">
    <property type="component" value="Chromosome"/>
</dbReference>
<gene>
    <name evidence="1" type="ORF">CPBP_00147</name>
</gene>
<dbReference type="InterPro" id="IPR007459">
    <property type="entry name" value="DNA_pol3_chi"/>
</dbReference>
<dbReference type="EMBL" id="CP054719">
    <property type="protein sequence ID" value="QOL19395.1"/>
    <property type="molecule type" value="Genomic_DNA"/>
</dbReference>
<dbReference type="RefSeq" id="WP_350332147.1">
    <property type="nucleotide sequence ID" value="NZ_CP054719.1"/>
</dbReference>
<dbReference type="KEGG" id="pbal:CPBP_00147"/>
<dbReference type="GO" id="GO:0006260">
    <property type="term" value="P:DNA replication"/>
    <property type="evidence" value="ECO:0007669"/>
    <property type="project" value="InterPro"/>
</dbReference>
<dbReference type="AlphaFoldDB" id="A0A7L9RSJ3"/>
<dbReference type="SUPFAM" id="SSF102400">
    <property type="entry name" value="DNA polymerase III chi subunit"/>
    <property type="match status" value="1"/>
</dbReference>
<organism evidence="1 2">
    <name type="scientific">Candidatus Bodocaedibacter vickermanii</name>
    <dbReference type="NCBI Taxonomy" id="2741701"/>
    <lineage>
        <taxon>Bacteria</taxon>
        <taxon>Pseudomonadati</taxon>
        <taxon>Pseudomonadota</taxon>
        <taxon>Alphaproteobacteria</taxon>
        <taxon>Holosporales</taxon>
        <taxon>Candidatus Paracaedibacteraceae</taxon>
        <taxon>Candidatus Bodocaedibacter</taxon>
    </lineage>
</organism>